<evidence type="ECO:0000256" key="4">
    <source>
        <dbReference type="ARBA" id="ARBA00023136"/>
    </source>
</evidence>
<keyword evidence="4 5" id="KW-0472">Membrane</keyword>
<feature type="transmembrane region" description="Helical" evidence="5">
    <location>
        <begin position="81"/>
        <end position="102"/>
    </location>
</feature>
<dbReference type="Proteomes" id="UP000177276">
    <property type="component" value="Unassembled WGS sequence"/>
</dbReference>
<feature type="transmembrane region" description="Helical" evidence="5">
    <location>
        <begin position="402"/>
        <end position="424"/>
    </location>
</feature>
<dbReference type="GO" id="GO:0016765">
    <property type="term" value="F:transferase activity, transferring alkyl or aryl (other than methyl) groups"/>
    <property type="evidence" value="ECO:0007669"/>
    <property type="project" value="InterPro"/>
</dbReference>
<dbReference type="PANTHER" id="PTHR42723">
    <property type="entry name" value="CHLOROPHYLL SYNTHASE"/>
    <property type="match status" value="1"/>
</dbReference>
<feature type="transmembrane region" description="Helical" evidence="5">
    <location>
        <begin position="306"/>
        <end position="326"/>
    </location>
</feature>
<keyword evidence="2 5" id="KW-0812">Transmembrane</keyword>
<dbReference type="InterPro" id="IPR000537">
    <property type="entry name" value="UbiA_prenyltransferase"/>
</dbReference>
<feature type="transmembrane region" description="Helical" evidence="5">
    <location>
        <begin position="170"/>
        <end position="190"/>
    </location>
</feature>
<comment type="subcellular location">
    <subcellularLocation>
        <location evidence="1">Membrane</location>
        <topology evidence="1">Multi-pass membrane protein</topology>
    </subcellularLocation>
</comment>
<dbReference type="AlphaFoldDB" id="A0A1G2UT03"/>
<feature type="transmembrane region" description="Helical" evidence="5">
    <location>
        <begin position="12"/>
        <end position="33"/>
    </location>
</feature>
<gene>
    <name evidence="6" type="ORF">A3G46_00980</name>
</gene>
<dbReference type="InterPro" id="IPR044878">
    <property type="entry name" value="UbiA_sf"/>
</dbReference>
<dbReference type="Pfam" id="PF01040">
    <property type="entry name" value="UbiA"/>
    <property type="match status" value="1"/>
</dbReference>
<proteinExistence type="predicted"/>
<dbReference type="InterPro" id="IPR050475">
    <property type="entry name" value="Prenyltransferase_related"/>
</dbReference>
<feature type="transmembrane region" description="Helical" evidence="5">
    <location>
        <begin position="488"/>
        <end position="512"/>
    </location>
</feature>
<protein>
    <submittedName>
        <fullName evidence="6">Uncharacterized protein</fullName>
    </submittedName>
</protein>
<comment type="caution">
    <text evidence="6">The sequence shown here is derived from an EMBL/GenBank/DDBJ whole genome shotgun (WGS) entry which is preliminary data.</text>
</comment>
<feature type="transmembrane region" description="Helical" evidence="5">
    <location>
        <begin position="274"/>
        <end position="294"/>
    </location>
</feature>
<name>A0A1G2UT03_9BACT</name>
<feature type="transmembrane region" description="Helical" evidence="5">
    <location>
        <begin position="357"/>
        <end position="390"/>
    </location>
</feature>
<feature type="transmembrane region" description="Helical" evidence="5">
    <location>
        <begin position="236"/>
        <end position="262"/>
    </location>
</feature>
<dbReference type="GO" id="GO:0016020">
    <property type="term" value="C:membrane"/>
    <property type="evidence" value="ECO:0007669"/>
    <property type="project" value="UniProtKB-SubCell"/>
</dbReference>
<evidence type="ECO:0000256" key="2">
    <source>
        <dbReference type="ARBA" id="ARBA00022692"/>
    </source>
</evidence>
<feature type="transmembrane region" description="Helical" evidence="5">
    <location>
        <begin position="53"/>
        <end position="74"/>
    </location>
</feature>
<feature type="transmembrane region" description="Helical" evidence="5">
    <location>
        <begin position="524"/>
        <end position="541"/>
    </location>
</feature>
<organism evidence="6 7">
    <name type="scientific">Candidatus Zambryskibacteria bacterium RIFCSPLOWO2_12_FULL_39_16</name>
    <dbReference type="NCBI Taxonomy" id="1802775"/>
    <lineage>
        <taxon>Bacteria</taxon>
        <taxon>Candidatus Zambryskiibacteriota</taxon>
    </lineage>
</organism>
<evidence type="ECO:0000313" key="7">
    <source>
        <dbReference type="Proteomes" id="UP000177276"/>
    </source>
</evidence>
<dbReference type="PANTHER" id="PTHR42723:SF1">
    <property type="entry name" value="CHLOROPHYLL SYNTHASE, CHLOROPLASTIC"/>
    <property type="match status" value="1"/>
</dbReference>
<accession>A0A1G2UT03</accession>
<dbReference type="CDD" id="cd13956">
    <property type="entry name" value="PT_UbiA"/>
    <property type="match status" value="1"/>
</dbReference>
<feature type="transmembrane region" description="Helical" evidence="5">
    <location>
        <begin position="138"/>
        <end position="158"/>
    </location>
</feature>
<dbReference type="Gene3D" id="1.10.357.140">
    <property type="entry name" value="UbiA prenyltransferase"/>
    <property type="match status" value="1"/>
</dbReference>
<dbReference type="EMBL" id="MHWS01000007">
    <property type="protein sequence ID" value="OHB12515.1"/>
    <property type="molecule type" value="Genomic_DNA"/>
</dbReference>
<sequence length="542" mass="60599">MLANLKSYLEKIQVTPISWIIGISGVLMVRFFLESLSSPTSSGFFSSDASTLIHYYLFLMASAVVFMIFLQVFIPSWKSVIPQLVAISFSAIFIAPVVDWLVSGGKGLRMLYLFDSPKGMLFSFLSFTNKSFNDSATIGLQIELASLIIFSGLLIYFVNKNWKRAITSVLVLYVIIFILSSSPGIVSIIGGGSNPAQNYFGQPSFFIQKSIENSATIPNNIHSSLKYSSTVRMFEIAFNFMMGRIIFLILVIFTTAWFYLNLKEKFKAMAGNFRLGRTAHFILMIFFGLFVAYMKFPSTTLNWNDWLAVIILCLAFYFSGTFAICVNDIVDEDVDRISNTDRPLVKNSLNKEDMKQAAVIFLTASFLAGFLAGYTAFFFVLAFTALYYIYSAPPTRFKLIPFFSSFIIGLCSLTAVMAGFFFLSPDKHVSVFPPRVALMVVVALSLLTGIRDIKDIEGDKKAGIKTVPIIFGDVWGVRVVGFLAGLSYILIPVFLGINILFVAAIPCALATYYFANKKPYKEKFIFMIYFAFILVSALLIFI</sequence>
<evidence type="ECO:0000313" key="6">
    <source>
        <dbReference type="EMBL" id="OHB12515.1"/>
    </source>
</evidence>
<keyword evidence="3 5" id="KW-1133">Transmembrane helix</keyword>
<evidence type="ECO:0000256" key="3">
    <source>
        <dbReference type="ARBA" id="ARBA00022989"/>
    </source>
</evidence>
<evidence type="ECO:0000256" key="5">
    <source>
        <dbReference type="SAM" id="Phobius"/>
    </source>
</evidence>
<reference evidence="6 7" key="1">
    <citation type="journal article" date="2016" name="Nat. Commun.">
        <title>Thousands of microbial genomes shed light on interconnected biogeochemical processes in an aquifer system.</title>
        <authorList>
            <person name="Anantharaman K."/>
            <person name="Brown C.T."/>
            <person name="Hug L.A."/>
            <person name="Sharon I."/>
            <person name="Castelle C.J."/>
            <person name="Probst A.J."/>
            <person name="Thomas B.C."/>
            <person name="Singh A."/>
            <person name="Wilkins M.J."/>
            <person name="Karaoz U."/>
            <person name="Brodie E.L."/>
            <person name="Williams K.H."/>
            <person name="Hubbard S.S."/>
            <person name="Banfield J.F."/>
        </authorList>
    </citation>
    <scope>NUCLEOTIDE SEQUENCE [LARGE SCALE GENOMIC DNA]</scope>
</reference>
<evidence type="ECO:0000256" key="1">
    <source>
        <dbReference type="ARBA" id="ARBA00004141"/>
    </source>
</evidence>
<feature type="transmembrane region" description="Helical" evidence="5">
    <location>
        <begin position="436"/>
        <end position="453"/>
    </location>
</feature>